<dbReference type="RefSeq" id="WP_207026462.1">
    <property type="nucleotide sequence ID" value="NZ_JAFLNM010000001.1"/>
</dbReference>
<protein>
    <recommendedName>
        <fullName evidence="4">Beta-carotene 15,15'-monooxygenase</fullName>
    </recommendedName>
</protein>
<feature type="transmembrane region" description="Helical" evidence="1">
    <location>
        <begin position="124"/>
        <end position="146"/>
    </location>
</feature>
<evidence type="ECO:0000313" key="2">
    <source>
        <dbReference type="EMBL" id="MBO0340893.1"/>
    </source>
</evidence>
<keyword evidence="3" id="KW-1185">Reference proteome</keyword>
<keyword evidence="1" id="KW-1133">Transmembrane helix</keyword>
<organism evidence="2 3">
    <name type="scientific">Flagellimonas profundi</name>
    <dbReference type="NCBI Taxonomy" id="2915620"/>
    <lineage>
        <taxon>Bacteria</taxon>
        <taxon>Pseudomonadati</taxon>
        <taxon>Bacteroidota</taxon>
        <taxon>Flavobacteriia</taxon>
        <taxon>Flavobacteriales</taxon>
        <taxon>Flavobacteriaceae</taxon>
        <taxon>Flagellimonas</taxon>
    </lineage>
</organism>
<reference evidence="2 3" key="1">
    <citation type="submission" date="2021-03" db="EMBL/GenBank/DDBJ databases">
        <title>Muricauda lutimaris sp. nov. and Muricauda ruestringensis sp. nov, two marine members of the Flavobacteriaceae isolated from deep sea sediments of Western Pacific.</title>
        <authorList>
            <person name="Zhao S."/>
            <person name="Liu R."/>
        </authorList>
    </citation>
    <scope>NUCLEOTIDE SEQUENCE [LARGE SCALE GENOMIC DNA]</scope>
    <source>
        <strain evidence="2 3">BC31-3-A3</strain>
    </source>
</reference>
<keyword evidence="1" id="KW-0812">Transmembrane</keyword>
<keyword evidence="1" id="KW-0472">Membrane</keyword>
<proteinExistence type="predicted"/>
<name>A0ABS3FCK6_9FLAO</name>
<feature type="transmembrane region" description="Helical" evidence="1">
    <location>
        <begin position="44"/>
        <end position="66"/>
    </location>
</feature>
<accession>A0ABS3FCK6</accession>
<feature type="transmembrane region" description="Helical" evidence="1">
    <location>
        <begin position="86"/>
        <end position="103"/>
    </location>
</feature>
<sequence>MELDLLKKNWQKIDFDLEKKNASSIKEIKGLKSIITAKTITKKLFRYSLIEFSLWGVAAIGLQYYFQEFTPQSFLDFQPLIYIEKLNFVVLIAFLALFFWNFKSINTTNNVLNLITRIFRVKKVVKGYITYNLIIFNLTFLMSYIWELNNNEEIAEILKNESSFMYLALLLFGATFAIIFTLLVYRAYNFIYGRFILNFDDLTQNLKHLIDRK</sequence>
<evidence type="ECO:0008006" key="4">
    <source>
        <dbReference type="Google" id="ProtNLM"/>
    </source>
</evidence>
<evidence type="ECO:0000256" key="1">
    <source>
        <dbReference type="SAM" id="Phobius"/>
    </source>
</evidence>
<dbReference type="Proteomes" id="UP000664807">
    <property type="component" value="Unassembled WGS sequence"/>
</dbReference>
<feature type="transmembrane region" description="Helical" evidence="1">
    <location>
        <begin position="166"/>
        <end position="185"/>
    </location>
</feature>
<dbReference type="EMBL" id="JAFLNM010000001">
    <property type="protein sequence ID" value="MBO0340893.1"/>
    <property type="molecule type" value="Genomic_DNA"/>
</dbReference>
<gene>
    <name evidence="2" type="ORF">J0654_04515</name>
</gene>
<evidence type="ECO:0000313" key="3">
    <source>
        <dbReference type="Proteomes" id="UP000664807"/>
    </source>
</evidence>
<comment type="caution">
    <text evidence="2">The sequence shown here is derived from an EMBL/GenBank/DDBJ whole genome shotgun (WGS) entry which is preliminary data.</text>
</comment>